<comment type="caution">
    <text evidence="6">The sequence shown here is derived from an EMBL/GenBank/DDBJ whole genome shotgun (WGS) entry which is preliminary data.</text>
</comment>
<dbReference type="PANTHER" id="PTHR11717:SF31">
    <property type="entry name" value="LOW MOLECULAR WEIGHT PROTEIN-TYROSINE-PHOSPHATASE ETP-RELATED"/>
    <property type="match status" value="1"/>
</dbReference>
<feature type="active site" description="Nucleophile" evidence="4">
    <location>
        <position position="8"/>
    </location>
</feature>
<dbReference type="Pfam" id="PF01451">
    <property type="entry name" value="LMWPc"/>
    <property type="match status" value="1"/>
</dbReference>
<keyword evidence="2" id="KW-0378">Hydrolase</keyword>
<dbReference type="SUPFAM" id="SSF52788">
    <property type="entry name" value="Phosphotyrosine protein phosphatases I"/>
    <property type="match status" value="1"/>
</dbReference>
<evidence type="ECO:0000259" key="5">
    <source>
        <dbReference type="SMART" id="SM00226"/>
    </source>
</evidence>
<feature type="domain" description="Phosphotyrosine protein phosphatase I" evidence="5">
    <location>
        <begin position="2"/>
        <end position="150"/>
    </location>
</feature>
<dbReference type="Proteomes" id="UP000633365">
    <property type="component" value="Unassembled WGS sequence"/>
</dbReference>
<reference evidence="6" key="1">
    <citation type="submission" date="2021-01" db="EMBL/GenBank/DDBJ databases">
        <title>Genome public.</title>
        <authorList>
            <person name="Liu C."/>
            <person name="Sun Q."/>
        </authorList>
    </citation>
    <scope>NUCLEOTIDE SEQUENCE</scope>
    <source>
        <strain evidence="6">M6</strain>
    </source>
</reference>
<dbReference type="AlphaFoldDB" id="A0A934WQW0"/>
<gene>
    <name evidence="6" type="ORF">JKK62_02110</name>
</gene>
<evidence type="ECO:0000313" key="6">
    <source>
        <dbReference type="EMBL" id="MBK6087454.1"/>
    </source>
</evidence>
<evidence type="ECO:0000256" key="1">
    <source>
        <dbReference type="ARBA" id="ARBA00011063"/>
    </source>
</evidence>
<sequence length="151" mass="16667">MKKVLFVCTGNTCRSPMAEVIFNSIAEEKGLDWRAESAGFAAVGDRPASQNAIQAVAEIGLDLSTHKTRFLPSVDLNEYALFVGLTEEHAEILKSMGIPAQFVRVLYRAPNVDDKYDLRMDIVDPYGGDLNAYRKCRDDIVGAIKVLITTL</sequence>
<proteinExistence type="inferred from homology"/>
<organism evidence="6 7">
    <name type="scientific">Ruminococcus difficilis</name>
    <dbReference type="NCBI Taxonomy" id="2763069"/>
    <lineage>
        <taxon>Bacteria</taxon>
        <taxon>Bacillati</taxon>
        <taxon>Bacillota</taxon>
        <taxon>Clostridia</taxon>
        <taxon>Eubacteriales</taxon>
        <taxon>Oscillospiraceae</taxon>
        <taxon>Ruminococcus</taxon>
    </lineage>
</organism>
<keyword evidence="3" id="KW-0904">Protein phosphatase</keyword>
<dbReference type="RefSeq" id="WP_201426758.1">
    <property type="nucleotide sequence ID" value="NZ_JAEQMG010000035.1"/>
</dbReference>
<feature type="active site" evidence="4">
    <location>
        <position position="14"/>
    </location>
</feature>
<name>A0A934WQW0_9FIRM</name>
<dbReference type="SMART" id="SM00226">
    <property type="entry name" value="LMWPc"/>
    <property type="match status" value="1"/>
</dbReference>
<evidence type="ECO:0000313" key="7">
    <source>
        <dbReference type="Proteomes" id="UP000633365"/>
    </source>
</evidence>
<protein>
    <submittedName>
        <fullName evidence="6">Low molecular weight phosphatase family protein</fullName>
    </submittedName>
</protein>
<comment type="similarity">
    <text evidence="1">Belongs to the low molecular weight phosphotyrosine protein phosphatase family.</text>
</comment>
<dbReference type="PRINTS" id="PR00719">
    <property type="entry name" value="LMWPTPASE"/>
</dbReference>
<dbReference type="EMBL" id="JAEQMG010000035">
    <property type="protein sequence ID" value="MBK6087454.1"/>
    <property type="molecule type" value="Genomic_DNA"/>
</dbReference>
<evidence type="ECO:0000256" key="4">
    <source>
        <dbReference type="PIRSR" id="PIRSR617867-1"/>
    </source>
</evidence>
<evidence type="ECO:0000256" key="3">
    <source>
        <dbReference type="ARBA" id="ARBA00022912"/>
    </source>
</evidence>
<dbReference type="InterPro" id="IPR023485">
    <property type="entry name" value="Ptyr_pPase"/>
</dbReference>
<dbReference type="InterPro" id="IPR036196">
    <property type="entry name" value="Ptyr_pPase_sf"/>
</dbReference>
<dbReference type="InterPro" id="IPR017867">
    <property type="entry name" value="Tyr_phospatase_low_mol_wt"/>
</dbReference>
<dbReference type="Gene3D" id="3.40.50.2300">
    <property type="match status" value="1"/>
</dbReference>
<dbReference type="GO" id="GO:0004725">
    <property type="term" value="F:protein tyrosine phosphatase activity"/>
    <property type="evidence" value="ECO:0007669"/>
    <property type="project" value="InterPro"/>
</dbReference>
<accession>A0A934WQW0</accession>
<keyword evidence="7" id="KW-1185">Reference proteome</keyword>
<dbReference type="PANTHER" id="PTHR11717">
    <property type="entry name" value="LOW MOLECULAR WEIGHT PROTEIN TYROSINE PHOSPHATASE"/>
    <property type="match status" value="1"/>
</dbReference>
<dbReference type="InterPro" id="IPR050438">
    <property type="entry name" value="LMW_PTPase"/>
</dbReference>
<feature type="active site" description="Proton donor" evidence="4">
    <location>
        <position position="124"/>
    </location>
</feature>
<evidence type="ECO:0000256" key="2">
    <source>
        <dbReference type="ARBA" id="ARBA00022801"/>
    </source>
</evidence>